<dbReference type="Proteomes" id="UP000028058">
    <property type="component" value="Unassembled WGS sequence"/>
</dbReference>
<dbReference type="InterPro" id="IPR044527">
    <property type="entry name" value="NrtA/CpmA_ABC-bd_dom"/>
</dbReference>
<dbReference type="OrthoDB" id="506341at2"/>
<evidence type="ECO:0000256" key="9">
    <source>
        <dbReference type="SAM" id="MobiDB-lite"/>
    </source>
</evidence>
<dbReference type="GO" id="GO:0042626">
    <property type="term" value="F:ATPase-coupled transmembrane transporter activity"/>
    <property type="evidence" value="ECO:0007669"/>
    <property type="project" value="InterPro"/>
</dbReference>
<feature type="compositionally biased region" description="Basic residues" evidence="9">
    <location>
        <begin position="14"/>
        <end position="25"/>
    </location>
</feature>
<evidence type="ECO:0000256" key="6">
    <source>
        <dbReference type="ARBA" id="ARBA00022519"/>
    </source>
</evidence>
<dbReference type="PANTHER" id="PTHR30024:SF47">
    <property type="entry name" value="TAURINE-BINDING PERIPLASMIC PROTEIN"/>
    <property type="match status" value="1"/>
</dbReference>
<evidence type="ECO:0000256" key="2">
    <source>
        <dbReference type="ARBA" id="ARBA00004533"/>
    </source>
</evidence>
<evidence type="ECO:0000313" key="11">
    <source>
        <dbReference type="EMBL" id="RKM95489.1"/>
    </source>
</evidence>
<evidence type="ECO:0000256" key="8">
    <source>
        <dbReference type="ARBA" id="ARBA00023136"/>
    </source>
</evidence>
<comment type="subcellular location">
    <subcellularLocation>
        <location evidence="2">Cell inner membrane</location>
    </subcellularLocation>
    <subcellularLocation>
        <location evidence="1">Periplasm</location>
    </subcellularLocation>
</comment>
<organism evidence="11 12">
    <name type="scientific">Streptomyces xinghaiensis</name>
    <dbReference type="NCBI Taxonomy" id="1038928"/>
    <lineage>
        <taxon>Bacteria</taxon>
        <taxon>Bacillati</taxon>
        <taxon>Actinomycetota</taxon>
        <taxon>Actinomycetes</taxon>
        <taxon>Kitasatosporales</taxon>
        <taxon>Streptomycetaceae</taxon>
        <taxon>Streptomyces</taxon>
    </lineage>
</organism>
<evidence type="ECO:0000256" key="7">
    <source>
        <dbReference type="ARBA" id="ARBA00022729"/>
    </source>
</evidence>
<feature type="region of interest" description="Disordered" evidence="9">
    <location>
        <begin position="1"/>
        <end position="61"/>
    </location>
</feature>
<evidence type="ECO:0000256" key="1">
    <source>
        <dbReference type="ARBA" id="ARBA00004418"/>
    </source>
</evidence>
<dbReference type="AlphaFoldDB" id="A0A3R7HGD0"/>
<keyword evidence="4" id="KW-0813">Transport</keyword>
<dbReference type="Gene3D" id="3.40.190.10">
    <property type="entry name" value="Periplasmic binding protein-like II"/>
    <property type="match status" value="2"/>
</dbReference>
<proteinExistence type="inferred from homology"/>
<dbReference type="Pfam" id="PF13379">
    <property type="entry name" value="NMT1_2"/>
    <property type="match status" value="1"/>
</dbReference>
<feature type="compositionally biased region" description="Basic residues" evidence="9">
    <location>
        <begin position="49"/>
        <end position="61"/>
    </location>
</feature>
<feature type="transmembrane region" description="Helical" evidence="10">
    <location>
        <begin position="63"/>
        <end position="82"/>
    </location>
</feature>
<dbReference type="NCBIfam" id="TIGR01728">
    <property type="entry name" value="SsuA_fam"/>
    <property type="match status" value="1"/>
</dbReference>
<evidence type="ECO:0000256" key="10">
    <source>
        <dbReference type="SAM" id="Phobius"/>
    </source>
</evidence>
<reference evidence="11 12" key="1">
    <citation type="journal article" date="2014" name="Genome Announc.">
        <title>Draft Genome Sequence of Streptomyces fradiae ATCC 19609, a Strain Highly Sensitive to Antibiotics.</title>
        <authorList>
            <person name="Bekker O.B."/>
            <person name="Klimina K.M."/>
            <person name="Vatlin A.A."/>
            <person name="Zakharevich N.V."/>
            <person name="Kasianov A.S."/>
            <person name="Danilenko V.N."/>
        </authorList>
    </citation>
    <scope>NUCLEOTIDE SEQUENCE [LARGE SCALE GENOMIC DNA]</scope>
    <source>
        <strain evidence="11 12">ATCC 19609</strain>
    </source>
</reference>
<evidence type="ECO:0000256" key="3">
    <source>
        <dbReference type="ARBA" id="ARBA00010742"/>
    </source>
</evidence>
<keyword evidence="12" id="KW-1185">Reference proteome</keyword>
<evidence type="ECO:0000256" key="5">
    <source>
        <dbReference type="ARBA" id="ARBA00022475"/>
    </source>
</evidence>
<keyword evidence="5" id="KW-1003">Cell membrane</keyword>
<sequence>MPAADPRTALAPSRNHRPAGAHRHPAPSPAALREDTPPVPADHPAPVRGPRRTRRGHRPRHRYATAAVAAALATLLAVALGACGYGSRAETGGVAKVQPRGERTGGLDEVRLGYFANVTHATALVGDREGFFQKELGGTKVTAQVFGAGPSAVEALNAGSVDIAWLGPSPAVNGYTKAGGRNLRIISGSASGGVSLVAHPDRVSGPDDLRGKRIATPQLGNTQDVALLHHLAEKGLRVDPDSGEGEATVLRIDNKETPAFFRRGDIDAAWVPEPTASQLTAQGGRVLLDERDLWEDGRHVITTMVVSQRFLARHPEAVEAVLRGSVKANAWIGSHPEEARASLNTALERQGGKALPPEVLDPAFENIEVLDDPLAATLARQAEHAERAGLLEKPDLRGIYDLRLLNKVLAERGARKVSAAGLDTG</sequence>
<keyword evidence="10" id="KW-0812">Transmembrane</keyword>
<comment type="similarity">
    <text evidence="3">Belongs to the bacterial solute-binding protein SsuA/TauA family.</text>
</comment>
<dbReference type="SUPFAM" id="SSF53850">
    <property type="entry name" value="Periplasmic binding protein-like II"/>
    <property type="match status" value="1"/>
</dbReference>
<comment type="caution">
    <text evidence="11">The sequence shown here is derived from an EMBL/GenBank/DDBJ whole genome shotgun (WGS) entry which is preliminary data.</text>
</comment>
<evidence type="ECO:0000313" key="12">
    <source>
        <dbReference type="Proteomes" id="UP000028058"/>
    </source>
</evidence>
<keyword evidence="7" id="KW-0732">Signal</keyword>
<keyword evidence="8 10" id="KW-0472">Membrane</keyword>
<keyword evidence="6" id="KW-0997">Cell inner membrane</keyword>
<dbReference type="EMBL" id="JNAD02000006">
    <property type="protein sequence ID" value="RKM95489.1"/>
    <property type="molecule type" value="Genomic_DNA"/>
</dbReference>
<keyword evidence="10" id="KW-1133">Transmembrane helix</keyword>
<name>A0A3R7HGD0_9ACTN</name>
<dbReference type="PANTHER" id="PTHR30024">
    <property type="entry name" value="ALIPHATIC SULFONATES-BINDING PROTEIN-RELATED"/>
    <property type="match status" value="1"/>
</dbReference>
<protein>
    <submittedName>
        <fullName evidence="11">ABC transporter substrate-binding protein</fullName>
    </submittedName>
</protein>
<dbReference type="InterPro" id="IPR010067">
    <property type="entry name" value="ABC_SsuA_sub-bd"/>
</dbReference>
<dbReference type="GO" id="GO:0042597">
    <property type="term" value="C:periplasmic space"/>
    <property type="evidence" value="ECO:0007669"/>
    <property type="project" value="UniProtKB-SubCell"/>
</dbReference>
<dbReference type="CDD" id="cd13553">
    <property type="entry name" value="PBP2_NrtA_CpmA_like"/>
    <property type="match status" value="1"/>
</dbReference>
<dbReference type="GO" id="GO:0005886">
    <property type="term" value="C:plasma membrane"/>
    <property type="evidence" value="ECO:0007669"/>
    <property type="project" value="UniProtKB-SubCell"/>
</dbReference>
<evidence type="ECO:0000256" key="4">
    <source>
        <dbReference type="ARBA" id="ARBA00022448"/>
    </source>
</evidence>
<accession>A0A3R7HGD0</accession>
<gene>
    <name evidence="11" type="ORF">SFRA_015730</name>
</gene>